<keyword evidence="7" id="KW-0975">Bacterial flagellum</keyword>
<keyword evidence="8" id="KW-0282">Flagellum</keyword>
<evidence type="ECO:0000256" key="3">
    <source>
        <dbReference type="ARBA" id="ARBA00022475"/>
    </source>
</evidence>
<dbReference type="PANTHER" id="PTHR34040">
    <property type="entry name" value="FLAGELLAR BIOSYNTHETIC PROTEIN FLIQ"/>
    <property type="match status" value="1"/>
</dbReference>
<keyword evidence="4 7" id="KW-0812">Transmembrane</keyword>
<keyword evidence="8" id="KW-0966">Cell projection</keyword>
<dbReference type="PRINTS" id="PR00952">
    <property type="entry name" value="TYPE3IMQPROT"/>
</dbReference>
<dbReference type="Pfam" id="PF01313">
    <property type="entry name" value="Bac_export_3"/>
    <property type="match status" value="1"/>
</dbReference>
<keyword evidence="9" id="KW-1185">Reference proteome</keyword>
<name>A0ABU0W381_9GAMM</name>
<evidence type="ECO:0000256" key="2">
    <source>
        <dbReference type="ARBA" id="ARBA00006156"/>
    </source>
</evidence>
<evidence type="ECO:0000256" key="5">
    <source>
        <dbReference type="ARBA" id="ARBA00022989"/>
    </source>
</evidence>
<comment type="caution">
    <text evidence="8">The sequence shown here is derived from an EMBL/GenBank/DDBJ whole genome shotgun (WGS) entry which is preliminary data.</text>
</comment>
<keyword evidence="3 7" id="KW-1003">Cell membrane</keyword>
<evidence type="ECO:0000313" key="9">
    <source>
        <dbReference type="Proteomes" id="UP001239019"/>
    </source>
</evidence>
<sequence>MSPEMAVTIGQEALKVTALIAAPMLVSALAMGLLVGMFQAATQINEMTLSFIPKLLVLVVSLGFFSSWMLSTIMEFTTSLIRSIPLLLGGG</sequence>
<reference evidence="8 9" key="1">
    <citation type="submission" date="2023-08" db="EMBL/GenBank/DDBJ databases">
        <title>Whole-genome sequencing of halo(alkali)philic microorganisms from hypersaline lakes.</title>
        <authorList>
            <person name="Sorokin D.Y."/>
            <person name="Abbas B."/>
            <person name="Merkel A.Y."/>
        </authorList>
    </citation>
    <scope>NUCLEOTIDE SEQUENCE [LARGE SCALE GENOMIC DNA]</scope>
    <source>
        <strain evidence="8 9">AB-CW4</strain>
    </source>
</reference>
<keyword evidence="8" id="KW-0969">Cilium</keyword>
<evidence type="ECO:0000256" key="7">
    <source>
        <dbReference type="RuleBase" id="RU364090"/>
    </source>
</evidence>
<accession>A0ABU0W381</accession>
<proteinExistence type="inferred from homology"/>
<evidence type="ECO:0000256" key="6">
    <source>
        <dbReference type="ARBA" id="ARBA00023136"/>
    </source>
</evidence>
<evidence type="ECO:0000256" key="4">
    <source>
        <dbReference type="ARBA" id="ARBA00022692"/>
    </source>
</evidence>
<keyword evidence="5 7" id="KW-1133">Transmembrane helix</keyword>
<evidence type="ECO:0000256" key="1">
    <source>
        <dbReference type="ARBA" id="ARBA00004651"/>
    </source>
</evidence>
<dbReference type="InterPro" id="IPR002191">
    <property type="entry name" value="Bac_export_3"/>
</dbReference>
<dbReference type="PIRSF" id="PIRSF004669">
    <property type="entry name" value="FliQ"/>
    <property type="match status" value="1"/>
</dbReference>
<organism evidence="8 9">
    <name type="scientific">Natronospira bacteriovora</name>
    <dbReference type="NCBI Taxonomy" id="3069753"/>
    <lineage>
        <taxon>Bacteria</taxon>
        <taxon>Pseudomonadati</taxon>
        <taxon>Pseudomonadota</taxon>
        <taxon>Gammaproteobacteria</taxon>
        <taxon>Natronospirales</taxon>
        <taxon>Natronospiraceae</taxon>
        <taxon>Natronospira</taxon>
    </lineage>
</organism>
<comment type="subcellular location">
    <subcellularLocation>
        <location evidence="1 7">Cell membrane</location>
        <topology evidence="1">Multi-pass membrane protein</topology>
    </subcellularLocation>
    <subcellularLocation>
        <location evidence="7">Bacterial flagellum basal body</location>
    </subcellularLocation>
</comment>
<dbReference type="PANTHER" id="PTHR34040:SF8">
    <property type="entry name" value="FLAGELLAR BIOSYNTHETIC PROTEIN FLIQ"/>
    <property type="match status" value="1"/>
</dbReference>
<feature type="transmembrane region" description="Helical" evidence="7">
    <location>
        <begin position="51"/>
        <end position="70"/>
    </location>
</feature>
<protein>
    <recommendedName>
        <fullName evidence="7">Flagellar biosynthetic protein FliQ</fullName>
    </recommendedName>
</protein>
<comment type="similarity">
    <text evidence="2 7">Belongs to the FliQ/MopD/SpaQ family.</text>
</comment>
<keyword evidence="6 7" id="KW-0472">Membrane</keyword>
<dbReference type="Proteomes" id="UP001239019">
    <property type="component" value="Unassembled WGS sequence"/>
</dbReference>
<dbReference type="EMBL" id="JAVDDT010000001">
    <property type="protein sequence ID" value="MDQ2068463.1"/>
    <property type="molecule type" value="Genomic_DNA"/>
</dbReference>
<comment type="function">
    <text evidence="7">Role in flagellar biosynthesis.</text>
</comment>
<dbReference type="NCBIfam" id="TIGR01402">
    <property type="entry name" value="fliQ"/>
    <property type="match status" value="1"/>
</dbReference>
<gene>
    <name evidence="7 8" type="primary">fliQ</name>
    <name evidence="8" type="ORF">RBH19_01075</name>
</gene>
<feature type="transmembrane region" description="Helical" evidence="7">
    <location>
        <begin position="20"/>
        <end position="39"/>
    </location>
</feature>
<evidence type="ECO:0000313" key="8">
    <source>
        <dbReference type="EMBL" id="MDQ2068463.1"/>
    </source>
</evidence>
<dbReference type="InterPro" id="IPR006305">
    <property type="entry name" value="FliQ"/>
</dbReference>